<dbReference type="SUPFAM" id="SSF51430">
    <property type="entry name" value="NAD(P)-linked oxidoreductase"/>
    <property type="match status" value="1"/>
</dbReference>
<dbReference type="Pfam" id="PF00248">
    <property type="entry name" value="Aldo_ket_red"/>
    <property type="match status" value="1"/>
</dbReference>
<feature type="domain" description="NADP-dependent oxidoreductase" evidence="10">
    <location>
        <begin position="31"/>
        <end position="265"/>
    </location>
</feature>
<keyword evidence="1" id="KW-0560">Oxidoreductase</keyword>
<accession>A0A8X7NJ45</accession>
<gene>
    <name evidence="11" type="ORF">FOB60_003524</name>
</gene>
<organism evidence="11 12">
    <name type="scientific">Candida parapsilosis</name>
    <name type="common">Yeast</name>
    <dbReference type="NCBI Taxonomy" id="5480"/>
    <lineage>
        <taxon>Eukaryota</taxon>
        <taxon>Fungi</taxon>
        <taxon>Dikarya</taxon>
        <taxon>Ascomycota</taxon>
        <taxon>Saccharomycotina</taxon>
        <taxon>Pichiomycetes</taxon>
        <taxon>Debaryomycetaceae</taxon>
        <taxon>Candida/Lodderomyces clade</taxon>
        <taxon>Candida</taxon>
    </lineage>
</organism>
<dbReference type="Proteomes" id="UP000590412">
    <property type="component" value="Unassembled WGS sequence"/>
</dbReference>
<evidence type="ECO:0000256" key="1">
    <source>
        <dbReference type="ARBA" id="ARBA00023002"/>
    </source>
</evidence>
<evidence type="ECO:0000256" key="6">
    <source>
        <dbReference type="ARBA" id="ARBA00081322"/>
    </source>
</evidence>
<dbReference type="PRINTS" id="PR00069">
    <property type="entry name" value="ALDKETRDTASE"/>
</dbReference>
<dbReference type="AlphaFoldDB" id="A0A8X7NJ45"/>
<dbReference type="PROSITE" id="PS00062">
    <property type="entry name" value="ALDOKETO_REDUCTASE_2"/>
    <property type="match status" value="1"/>
</dbReference>
<feature type="active site" description="Proton donor" evidence="7">
    <location>
        <position position="57"/>
    </location>
</feature>
<evidence type="ECO:0000313" key="11">
    <source>
        <dbReference type="EMBL" id="KAF6050856.1"/>
    </source>
</evidence>
<evidence type="ECO:0000313" key="12">
    <source>
        <dbReference type="Proteomes" id="UP000590412"/>
    </source>
</evidence>
<evidence type="ECO:0000256" key="9">
    <source>
        <dbReference type="PIRSR" id="PIRSR000097-3"/>
    </source>
</evidence>
<dbReference type="PANTHER" id="PTHR43827:SF13">
    <property type="entry name" value="ALDO_KETO REDUCTASE FAMILY PROTEIN"/>
    <property type="match status" value="1"/>
</dbReference>
<evidence type="ECO:0000256" key="4">
    <source>
        <dbReference type="ARBA" id="ARBA00066965"/>
    </source>
</evidence>
<dbReference type="EMBL" id="JABWAB010000005">
    <property type="protein sequence ID" value="KAF6050856.1"/>
    <property type="molecule type" value="Genomic_DNA"/>
</dbReference>
<dbReference type="GO" id="GO:0047011">
    <property type="term" value="F:2-dehydropantolactone reductase (A-specific) activity"/>
    <property type="evidence" value="ECO:0007669"/>
    <property type="project" value="UniProtKB-ARBA"/>
</dbReference>
<evidence type="ECO:0000256" key="3">
    <source>
        <dbReference type="ARBA" id="ARBA00051098"/>
    </source>
</evidence>
<sequence>MTHQRSLHKFSTSELNNGQHIPIAGFGTYLISVEKAATLVYDALDAGYRHIDTAIAYKNQREVAQGVARFLQDHPNVQRKDIWFTTKIANENQGYENTQKAVQQISDDTKEFIDYVDLILIHSPKTSTKERLGTYKALQEYVLEPNNGVLSVKSIGVSNYGIAHLEELFHWEGFKVKPVINQLELHPWLPRVGLREYLDKHEILAEAYSPLTRGRRLDDPELLELSQRYNLSPAEILLKWSYLQGFIVLVKTESPKRAKDNLDLLPDSKGSDGGDGMLGLNSEILKVLDKPESKVVLTWGGIDPTLYKDE</sequence>
<comment type="catalytic activity">
    <reaction evidence="2">
        <text>(R)-pantolactone + NADP(+) = 2-dehydropantolactone + NADPH + H(+)</text>
        <dbReference type="Rhea" id="RHEA:18981"/>
        <dbReference type="ChEBI" id="CHEBI:15378"/>
        <dbReference type="ChEBI" id="CHEBI:16719"/>
        <dbReference type="ChEBI" id="CHEBI:18395"/>
        <dbReference type="ChEBI" id="CHEBI:57783"/>
        <dbReference type="ChEBI" id="CHEBI:58349"/>
        <dbReference type="EC" id="1.1.1.358"/>
    </reaction>
</comment>
<dbReference type="Gene3D" id="3.20.20.100">
    <property type="entry name" value="NADP-dependent oxidoreductase domain"/>
    <property type="match status" value="1"/>
</dbReference>
<dbReference type="CDD" id="cd19071">
    <property type="entry name" value="AKR_AKR1-5-like"/>
    <property type="match status" value="1"/>
</dbReference>
<evidence type="ECO:0000256" key="2">
    <source>
        <dbReference type="ARBA" id="ARBA00050878"/>
    </source>
</evidence>
<dbReference type="InterPro" id="IPR036812">
    <property type="entry name" value="NAD(P)_OxRdtase_dom_sf"/>
</dbReference>
<reference evidence="11" key="1">
    <citation type="submission" date="2020-03" db="EMBL/GenBank/DDBJ databases">
        <title>FDA dAtabase for Regulatory Grade micrObial Sequences (FDA-ARGOS): Supporting development and validation of Infectious Disease Dx tests.</title>
        <authorList>
            <person name="Campos J."/>
            <person name="Goldberg B."/>
            <person name="Tallon L."/>
            <person name="Sadzewicz L."/>
            <person name="Vavikolanu K."/>
            <person name="Mehta A."/>
            <person name="Aluvathingal J."/>
            <person name="Nadendla S."/>
            <person name="Nandy P."/>
            <person name="Geyer C."/>
            <person name="Yan Y."/>
            <person name="Sichtig H."/>
        </authorList>
    </citation>
    <scope>NUCLEOTIDE SEQUENCE [LARGE SCALE GENOMIC DNA]</scope>
    <source>
        <strain evidence="11">FDAARGOS_652</strain>
    </source>
</reference>
<evidence type="ECO:0000259" key="10">
    <source>
        <dbReference type="Pfam" id="PF00248"/>
    </source>
</evidence>
<dbReference type="FunFam" id="3.20.20.100:FF:000002">
    <property type="entry name" value="2,5-diketo-D-gluconic acid reductase A"/>
    <property type="match status" value="1"/>
</dbReference>
<dbReference type="InterPro" id="IPR023210">
    <property type="entry name" value="NADP_OxRdtase_dom"/>
</dbReference>
<dbReference type="PANTHER" id="PTHR43827">
    <property type="entry name" value="2,5-DIKETO-D-GLUCONIC ACID REDUCTASE"/>
    <property type="match status" value="1"/>
</dbReference>
<proteinExistence type="predicted"/>
<dbReference type="InterPro" id="IPR020471">
    <property type="entry name" value="AKR"/>
</dbReference>
<evidence type="ECO:0000256" key="5">
    <source>
        <dbReference type="ARBA" id="ARBA00079693"/>
    </source>
</evidence>
<name>A0A8X7NJ45_CANPA</name>
<protein>
    <recommendedName>
        <fullName evidence="5">2-dehydropantolactone reductase</fullName>
        <ecNumber evidence="4">1.1.1.358</ecNumber>
    </recommendedName>
    <alternativeName>
        <fullName evidence="5">2-dehydropantolactone reductase</fullName>
    </alternativeName>
    <alternativeName>
        <fullName evidence="6">Ketopantoyl-lactone reductase</fullName>
    </alternativeName>
</protein>
<dbReference type="EC" id="1.1.1.358" evidence="4"/>
<comment type="catalytic activity">
    <reaction evidence="3">
        <text>isatin + NADPH + H(+) = 3-hydroxyindolin-2-one + NADP(+)</text>
        <dbReference type="Rhea" id="RHEA:68608"/>
        <dbReference type="ChEBI" id="CHEBI:15378"/>
        <dbReference type="ChEBI" id="CHEBI:27539"/>
        <dbReference type="ChEBI" id="CHEBI:28536"/>
        <dbReference type="ChEBI" id="CHEBI:57783"/>
        <dbReference type="ChEBI" id="CHEBI:58349"/>
    </reaction>
</comment>
<dbReference type="GO" id="GO:0042180">
    <property type="term" value="P:ketone metabolic process"/>
    <property type="evidence" value="ECO:0007669"/>
    <property type="project" value="UniProtKB-ARBA"/>
</dbReference>
<feature type="binding site" evidence="8">
    <location>
        <position position="122"/>
    </location>
    <ligand>
        <name>substrate</name>
    </ligand>
</feature>
<feature type="site" description="Lowers pKa of active site Tyr" evidence="9">
    <location>
        <position position="87"/>
    </location>
</feature>
<evidence type="ECO:0000256" key="7">
    <source>
        <dbReference type="PIRSR" id="PIRSR000097-1"/>
    </source>
</evidence>
<dbReference type="PIRSF" id="PIRSF000097">
    <property type="entry name" value="AKR"/>
    <property type="match status" value="1"/>
</dbReference>
<comment type="caution">
    <text evidence="11">The sequence shown here is derived from an EMBL/GenBank/DDBJ whole genome shotgun (WGS) entry which is preliminary data.</text>
</comment>
<evidence type="ECO:0000256" key="8">
    <source>
        <dbReference type="PIRSR" id="PIRSR000097-2"/>
    </source>
</evidence>
<dbReference type="InterPro" id="IPR018170">
    <property type="entry name" value="Aldo/ket_reductase_CS"/>
</dbReference>